<gene>
    <name evidence="4" type="ORF">NMP03_02465</name>
</gene>
<feature type="region of interest" description="Disordered" evidence="2">
    <location>
        <begin position="298"/>
        <end position="334"/>
    </location>
</feature>
<proteinExistence type="predicted"/>
<dbReference type="RefSeq" id="WP_256506963.1">
    <property type="nucleotide sequence ID" value="NZ_CP101740.1"/>
</dbReference>
<dbReference type="Gene3D" id="3.40.50.1820">
    <property type="entry name" value="alpha/beta hydrolase"/>
    <property type="match status" value="1"/>
</dbReference>
<dbReference type="Pfam" id="PF12697">
    <property type="entry name" value="Abhydrolase_6"/>
    <property type="match status" value="1"/>
</dbReference>
<organism evidence="4 5">
    <name type="scientific">Sphingomonas qomolangmaensis</name>
    <dbReference type="NCBI Taxonomy" id="2918765"/>
    <lineage>
        <taxon>Bacteria</taxon>
        <taxon>Pseudomonadati</taxon>
        <taxon>Pseudomonadota</taxon>
        <taxon>Alphaproteobacteria</taxon>
        <taxon>Sphingomonadales</taxon>
        <taxon>Sphingomonadaceae</taxon>
        <taxon>Sphingomonas</taxon>
    </lineage>
</organism>
<reference evidence="4" key="1">
    <citation type="submission" date="2022-07" db="EMBL/GenBank/DDBJ databases">
        <title>Sphingomonas sp. nov., a novel bacterium isolated from the north slope of the Mount Everest.</title>
        <authorList>
            <person name="Cui X."/>
            <person name="Liu Y."/>
        </authorList>
    </citation>
    <scope>NUCLEOTIDE SEQUENCE</scope>
    <source>
        <strain evidence="4">S5-59</strain>
    </source>
</reference>
<dbReference type="GO" id="GO:0016787">
    <property type="term" value="F:hydrolase activity"/>
    <property type="evidence" value="ECO:0007669"/>
    <property type="project" value="UniProtKB-KW"/>
</dbReference>
<evidence type="ECO:0000313" key="5">
    <source>
        <dbReference type="Proteomes" id="UP001058533"/>
    </source>
</evidence>
<sequence length="334" mass="35955">MAASRNLARYTDAYWWSNDGLRLHYRDYAGPADRPAILCIPGLTRNARDFEGVAERLAGEWRVIAVDLRGRGESAYARDPMTYVPLTYLQDIGRLVDELALDSVIAFGTSLGGILTMLLAAAGRPKLAGALLNDVGPELDPRGLARIRGYVGKSSQYPTWMHAARTIAEHNADVYPEYGIEQWLVMAKRLYKLTSGGRIVPDYDMKIAEPFRLPGNEAGPDMWGAFRQLKQVPTLLVRGEASDILAAGVAERMLAELPQGELVTVPATGHAPTLDEPEAVAGIDRLLATIQSPSRLREGLGVGQASGGVPGADLVPPPAPPASGRGEEAPDLLL</sequence>
<dbReference type="InterPro" id="IPR000073">
    <property type="entry name" value="AB_hydrolase_1"/>
</dbReference>
<dbReference type="PANTHER" id="PTHR43798">
    <property type="entry name" value="MONOACYLGLYCEROL LIPASE"/>
    <property type="match status" value="1"/>
</dbReference>
<evidence type="ECO:0000313" key="4">
    <source>
        <dbReference type="EMBL" id="UUL83119.1"/>
    </source>
</evidence>
<dbReference type="PANTHER" id="PTHR43798:SF31">
    <property type="entry name" value="AB HYDROLASE SUPERFAMILY PROTEIN YCLE"/>
    <property type="match status" value="1"/>
</dbReference>
<dbReference type="EMBL" id="CP101740">
    <property type="protein sequence ID" value="UUL83119.1"/>
    <property type="molecule type" value="Genomic_DNA"/>
</dbReference>
<keyword evidence="1 4" id="KW-0378">Hydrolase</keyword>
<feature type="domain" description="AB hydrolase-1" evidence="3">
    <location>
        <begin position="37"/>
        <end position="281"/>
    </location>
</feature>
<protein>
    <submittedName>
        <fullName evidence="4">Alpha/beta hydrolase</fullName>
    </submittedName>
</protein>
<evidence type="ECO:0000256" key="1">
    <source>
        <dbReference type="ARBA" id="ARBA00022801"/>
    </source>
</evidence>
<dbReference type="SUPFAM" id="SSF53474">
    <property type="entry name" value="alpha/beta-Hydrolases"/>
    <property type="match status" value="1"/>
</dbReference>
<evidence type="ECO:0000259" key="3">
    <source>
        <dbReference type="Pfam" id="PF12697"/>
    </source>
</evidence>
<dbReference type="InterPro" id="IPR050266">
    <property type="entry name" value="AB_hydrolase_sf"/>
</dbReference>
<accession>A0ABY5LBE5</accession>
<feature type="compositionally biased region" description="Gly residues" evidence="2">
    <location>
        <begin position="300"/>
        <end position="310"/>
    </location>
</feature>
<name>A0ABY5LBE5_9SPHN</name>
<keyword evidence="5" id="KW-1185">Reference proteome</keyword>
<evidence type="ECO:0000256" key="2">
    <source>
        <dbReference type="SAM" id="MobiDB-lite"/>
    </source>
</evidence>
<dbReference type="Proteomes" id="UP001058533">
    <property type="component" value="Chromosome"/>
</dbReference>
<dbReference type="InterPro" id="IPR029058">
    <property type="entry name" value="AB_hydrolase_fold"/>
</dbReference>